<dbReference type="Gene3D" id="2.120.10.30">
    <property type="entry name" value="TolB, C-terminal domain"/>
    <property type="match status" value="1"/>
</dbReference>
<evidence type="ECO:0000256" key="2">
    <source>
        <dbReference type="ARBA" id="ARBA00022825"/>
    </source>
</evidence>
<dbReference type="Pfam" id="PF00326">
    <property type="entry name" value="Peptidase_S9"/>
    <property type="match status" value="1"/>
</dbReference>
<dbReference type="SUPFAM" id="SSF82171">
    <property type="entry name" value="DPP6 N-terminal domain-like"/>
    <property type="match status" value="1"/>
</dbReference>
<dbReference type="PANTHER" id="PTHR42776:SF27">
    <property type="entry name" value="DIPEPTIDYL PEPTIDASE FAMILY MEMBER 6"/>
    <property type="match status" value="1"/>
</dbReference>
<comment type="caution">
    <text evidence="5">The sequence shown here is derived from an EMBL/GenBank/DDBJ whole genome shotgun (WGS) entry which is preliminary data.</text>
</comment>
<keyword evidence="2" id="KW-0645">Protease</keyword>
<dbReference type="GO" id="GO:0016787">
    <property type="term" value="F:hydrolase activity"/>
    <property type="evidence" value="ECO:0007669"/>
    <property type="project" value="UniProtKB-KW"/>
</dbReference>
<feature type="compositionally biased region" description="Low complexity" evidence="3">
    <location>
        <begin position="36"/>
        <end position="45"/>
    </location>
</feature>
<protein>
    <submittedName>
        <fullName evidence="5">Alpha/beta fold hydrolase</fullName>
    </submittedName>
</protein>
<dbReference type="InterPro" id="IPR029058">
    <property type="entry name" value="AB_hydrolase_fold"/>
</dbReference>
<keyword evidence="2" id="KW-0720">Serine protease</keyword>
<feature type="compositionally biased region" description="Polar residues" evidence="3">
    <location>
        <begin position="786"/>
        <end position="796"/>
    </location>
</feature>
<reference evidence="5 6" key="1">
    <citation type="submission" date="2022-06" db="EMBL/GenBank/DDBJ databases">
        <title>Rhizosaccharibacter gen. nov. sp. nov. KSS12, endophytic bacteria isolated from sugarcane.</title>
        <authorList>
            <person name="Pitiwittayakul N."/>
        </authorList>
    </citation>
    <scope>NUCLEOTIDE SEQUENCE [LARGE SCALE GENOMIC DNA]</scope>
    <source>
        <strain evidence="5 6">KSS12</strain>
    </source>
</reference>
<dbReference type="Proteomes" id="UP001524547">
    <property type="component" value="Unassembled WGS sequence"/>
</dbReference>
<dbReference type="PANTHER" id="PTHR42776">
    <property type="entry name" value="SERINE PEPTIDASE S9 FAMILY MEMBER"/>
    <property type="match status" value="1"/>
</dbReference>
<evidence type="ECO:0000256" key="1">
    <source>
        <dbReference type="ARBA" id="ARBA00022801"/>
    </source>
</evidence>
<evidence type="ECO:0000313" key="5">
    <source>
        <dbReference type="EMBL" id="MCQ8239821.1"/>
    </source>
</evidence>
<dbReference type="EMBL" id="JAMZEJ010000002">
    <property type="protein sequence ID" value="MCQ8239821.1"/>
    <property type="molecule type" value="Genomic_DNA"/>
</dbReference>
<feature type="domain" description="Peptidase S9 prolyl oligopeptidase catalytic" evidence="4">
    <location>
        <begin position="558"/>
        <end position="757"/>
    </location>
</feature>
<name>A0ABT1VU10_9PROT</name>
<sequence length="796" mass="82552">MATAVRPPSGAVPEGGRQGDGRAGSRADPVAAIRQPPSIARPSIAPSSIARPSIAPLALPRCGRTVGPTILAAGSRASFGPSGRGILIPLAGSIIALCSGTAFGQGTALAADAPPLHQFSQVAISPDGRMVASLEGDVPAVEGREVPLAVTVRPTEGGAPRRVDLPCAGAGCTPSFLAWAPDGRHLAFVLRQPGQREREVLEADPATGRAHVLLRFDGTLGALRYGPDGTLALLATAGAHKEPGATQAAARLSGEIGAQEDEQRIATVSDGTLRWQSPPNLYVYEFDWRPDPAAPHRLRFVGTAAPGNGDNNWWTARLFGFEDAAATQLYAPSLEQQLATPVVSPDGRAVAFVGGLMSDFGSTGGDAFLLPLGGAGTTPRNLTAGAPFTVTGLSWRCGAAGGAATLAASGLRGADGMLLGLDPSGGAPRTLWSAPRSVSTGRGAPMPSCGAGRMAAILQDFTTAPEIVTAAMPPGRAAGAAIDWRLLTRDNAAQVVAATARSLDWRSDEFTVQGWLLSPAGAPSGAGAPKGPMIVSVHGGPAAAAVSTFLSDRGQTLFLLRAGYRVLLPNPRGSFGQGERFAQANRRDFGHGDLRDILRGVDAAEAAESVDDRRLGLTGYSYGGYMTMWAVTQTNRFRAAVAGAGVSDWQSYYGENGIDQWMLPFFGASVYDDPAIYARSSPISFIKQAHTPSFAYVGDADVECPLPQTQEFIHALRTLGVPTEFVVYPGQGHGMHDPAALADSRRRTLDWFARWLGAPGHPAAGTPERHAGIVRPPGTDGFGTDASGTTPSKDRS</sequence>
<dbReference type="RefSeq" id="WP_422918565.1">
    <property type="nucleotide sequence ID" value="NZ_JAMZEJ010000002.1"/>
</dbReference>
<keyword evidence="1 5" id="KW-0378">Hydrolase</keyword>
<feature type="region of interest" description="Disordered" evidence="3">
    <location>
        <begin position="1"/>
        <end position="45"/>
    </location>
</feature>
<dbReference type="InterPro" id="IPR011042">
    <property type="entry name" value="6-blade_b-propeller_TolB-like"/>
</dbReference>
<keyword evidence="6" id="KW-1185">Reference proteome</keyword>
<organism evidence="5 6">
    <name type="scientific">Rhizosaccharibacter radicis</name>
    <dbReference type="NCBI Taxonomy" id="2782605"/>
    <lineage>
        <taxon>Bacteria</taxon>
        <taxon>Pseudomonadati</taxon>
        <taxon>Pseudomonadota</taxon>
        <taxon>Alphaproteobacteria</taxon>
        <taxon>Acetobacterales</taxon>
        <taxon>Acetobacteraceae</taxon>
        <taxon>Rhizosaccharibacter</taxon>
    </lineage>
</organism>
<proteinExistence type="predicted"/>
<dbReference type="InterPro" id="IPR001375">
    <property type="entry name" value="Peptidase_S9_cat"/>
</dbReference>
<dbReference type="SUPFAM" id="SSF53474">
    <property type="entry name" value="alpha/beta-Hydrolases"/>
    <property type="match status" value="1"/>
</dbReference>
<evidence type="ECO:0000259" key="4">
    <source>
        <dbReference type="Pfam" id="PF00326"/>
    </source>
</evidence>
<feature type="region of interest" description="Disordered" evidence="3">
    <location>
        <begin position="762"/>
        <end position="796"/>
    </location>
</feature>
<evidence type="ECO:0000313" key="6">
    <source>
        <dbReference type="Proteomes" id="UP001524547"/>
    </source>
</evidence>
<dbReference type="Gene3D" id="3.40.50.1820">
    <property type="entry name" value="alpha/beta hydrolase"/>
    <property type="match status" value="1"/>
</dbReference>
<dbReference type="InterPro" id="IPR011659">
    <property type="entry name" value="WD40"/>
</dbReference>
<dbReference type="Pfam" id="PF07676">
    <property type="entry name" value="PD40"/>
    <property type="match status" value="1"/>
</dbReference>
<evidence type="ECO:0000256" key="3">
    <source>
        <dbReference type="SAM" id="MobiDB-lite"/>
    </source>
</evidence>
<accession>A0ABT1VU10</accession>
<gene>
    <name evidence="5" type="ORF">NFI88_03075</name>
</gene>